<protein>
    <recommendedName>
        <fullName evidence="12">LysM domain receptor-like kinase 4</fullName>
    </recommendedName>
</protein>
<evidence type="ECO:0000259" key="8">
    <source>
        <dbReference type="PROSITE" id="PS50011"/>
    </source>
</evidence>
<feature type="region of interest" description="Disordered" evidence="6">
    <location>
        <begin position="341"/>
        <end position="365"/>
    </location>
</feature>
<dbReference type="Proteomes" id="UP001396334">
    <property type="component" value="Unassembled WGS sequence"/>
</dbReference>
<accession>A0ABR2NQF3</accession>
<organism evidence="10 11">
    <name type="scientific">Hibiscus sabdariffa</name>
    <name type="common">roselle</name>
    <dbReference type="NCBI Taxonomy" id="183260"/>
    <lineage>
        <taxon>Eukaryota</taxon>
        <taxon>Viridiplantae</taxon>
        <taxon>Streptophyta</taxon>
        <taxon>Embryophyta</taxon>
        <taxon>Tracheophyta</taxon>
        <taxon>Spermatophyta</taxon>
        <taxon>Magnoliopsida</taxon>
        <taxon>eudicotyledons</taxon>
        <taxon>Gunneridae</taxon>
        <taxon>Pentapetalae</taxon>
        <taxon>rosids</taxon>
        <taxon>malvids</taxon>
        <taxon>Malvales</taxon>
        <taxon>Malvaceae</taxon>
        <taxon>Malvoideae</taxon>
        <taxon>Hibiscus</taxon>
    </lineage>
</organism>
<dbReference type="PANTHER" id="PTHR45927:SF11">
    <property type="entry name" value="LYSM DOMAIN RECEPTOR-LIKE KINASE 4"/>
    <property type="match status" value="1"/>
</dbReference>
<feature type="transmembrane region" description="Helical" evidence="7">
    <location>
        <begin position="23"/>
        <end position="50"/>
    </location>
</feature>
<gene>
    <name evidence="10" type="ORF">V6N11_063017</name>
</gene>
<evidence type="ECO:0000259" key="9">
    <source>
        <dbReference type="PROSITE" id="PS51782"/>
    </source>
</evidence>
<dbReference type="InterPro" id="IPR056563">
    <property type="entry name" value="LysM3_LYK4_5"/>
</dbReference>
<evidence type="ECO:0000256" key="1">
    <source>
        <dbReference type="ARBA" id="ARBA00004141"/>
    </source>
</evidence>
<dbReference type="Pfam" id="PF23472">
    <property type="entry name" value="LysM2_CERK1_LYK3_4_5"/>
    <property type="match status" value="1"/>
</dbReference>
<dbReference type="SUPFAM" id="SSF56112">
    <property type="entry name" value="Protein kinase-like (PK-like)"/>
    <property type="match status" value="1"/>
</dbReference>
<dbReference type="SMART" id="SM00257">
    <property type="entry name" value="LysM"/>
    <property type="match status" value="2"/>
</dbReference>
<dbReference type="PANTHER" id="PTHR45927">
    <property type="entry name" value="LYSM-DOMAIN RECEPTOR-LIKE KINASE-RELATED"/>
    <property type="match status" value="1"/>
</dbReference>
<dbReference type="Gene3D" id="3.10.350.10">
    <property type="entry name" value="LysM domain"/>
    <property type="match status" value="2"/>
</dbReference>
<keyword evidence="11" id="KW-1185">Reference proteome</keyword>
<dbReference type="InterPro" id="IPR036779">
    <property type="entry name" value="LysM_dom_sf"/>
</dbReference>
<dbReference type="InterPro" id="IPR056561">
    <property type="entry name" value="NFP_LYK_LysM1"/>
</dbReference>
<dbReference type="InterPro" id="IPR011009">
    <property type="entry name" value="Kinase-like_dom_sf"/>
</dbReference>
<evidence type="ECO:0000256" key="3">
    <source>
        <dbReference type="ARBA" id="ARBA00022692"/>
    </source>
</evidence>
<feature type="transmembrane region" description="Helical" evidence="7">
    <location>
        <begin position="62"/>
        <end position="82"/>
    </location>
</feature>
<dbReference type="EMBL" id="JBBPBN010000114">
    <property type="protein sequence ID" value="KAK8978227.1"/>
    <property type="molecule type" value="Genomic_DNA"/>
</dbReference>
<evidence type="ECO:0000256" key="7">
    <source>
        <dbReference type="SAM" id="Phobius"/>
    </source>
</evidence>
<dbReference type="InterPro" id="IPR000719">
    <property type="entry name" value="Prot_kinase_dom"/>
</dbReference>
<reference evidence="10 11" key="1">
    <citation type="journal article" date="2024" name="G3 (Bethesda)">
        <title>Genome assembly of Hibiscus sabdariffa L. provides insights into metabolisms of medicinal natural products.</title>
        <authorList>
            <person name="Kim T."/>
        </authorList>
    </citation>
    <scope>NUCLEOTIDE SEQUENCE [LARGE SCALE GENOMIC DNA]</scope>
    <source>
        <strain evidence="10">TK-2024</strain>
        <tissue evidence="10">Old leaves</tissue>
    </source>
</reference>
<dbReference type="InterPro" id="IPR056562">
    <property type="entry name" value="LysM2_CERK1_LYK3_4_5"/>
</dbReference>
<dbReference type="Pfam" id="PF23446">
    <property type="entry name" value="LysM1_NFP_LYK"/>
    <property type="match status" value="1"/>
</dbReference>
<sequence>MEMKLNSSFADSDLGSSSKARTAFQWGGTISALLFLLGCSSSSVDFRFLLLMNRTGRRSHMLTNLLVLFLFASFPTELFKLIRGQFGCWVGFLAVASNLFFPETFQVPRFILLVITPDWLAHSFLVQAQQPYVGRRTTDCNNPDTSDSVLGYTCNGVNSSCQSYLVFRPQPLFNNVTSISNLLSSDPSQIAEINQVSETAMLGSNELVIVPVNCSCSGDHYQRNTSYTVQSGDGYLRIANNTFEALSTCQAIQNQQPGILSQNLQPGMRITVPLRCACPTRNQTDAGINYLLSYLVAEGDTVDGISGLFGADPQRILEANQLSADVINFFTTLLVPLRNPPSRVTLPPPPPPPPPSAIPPPNSPPSGSSSRTWIYILAGVIGGVGLISVLCLVIFCMFFRKTKKKSDPVISSESFEALEKPLEKSLEDGSQDFLDSMSSIGQSINLKIYKFGELQLATDNFGPSNHIKGSVYRSVINGDFAAIKKVHGDVSKEIQLLNKVNHSNLIRLSGVCINEGNWYLVYEYVANGALSDWIFNQDDSRKFLSWKHRIQIALDVATGLNYLHSFANPPHVHKDLKTSNVLLDSDFRAKITNFALARSTEGREGEFALTRHIVGTKGYMAPEYLENGLVSTKLDVYAFGVLLLEVITGKEVAALYGDKDTNLSDVVSDVLDTGKEGLKHLIEPYMLENYPSELTIVVVQLINSCLKNNPTARPAMDEIAQSLSRILTTSSAWDSSSNMSWSQTSTGSY</sequence>
<dbReference type="PROSITE" id="PS51782">
    <property type="entry name" value="LYSM"/>
    <property type="match status" value="2"/>
</dbReference>
<dbReference type="Pfam" id="PF05562">
    <property type="entry name" value="WCOR413"/>
    <property type="match status" value="1"/>
</dbReference>
<dbReference type="SMART" id="SM00220">
    <property type="entry name" value="S_TKc"/>
    <property type="match status" value="1"/>
</dbReference>
<dbReference type="Gene3D" id="3.30.200.20">
    <property type="entry name" value="Phosphorylase Kinase, domain 1"/>
    <property type="match status" value="1"/>
</dbReference>
<dbReference type="InterPro" id="IPR018392">
    <property type="entry name" value="LysM"/>
</dbReference>
<dbReference type="InterPro" id="IPR052611">
    <property type="entry name" value="Plant_RLK_LysM"/>
</dbReference>
<comment type="similarity">
    <text evidence="2">Belongs to the Cold-regulated 413 protein family.</text>
</comment>
<feature type="domain" description="LysM" evidence="9">
    <location>
        <begin position="292"/>
        <end position="335"/>
    </location>
</feature>
<evidence type="ECO:0000313" key="10">
    <source>
        <dbReference type="EMBL" id="KAK8978227.1"/>
    </source>
</evidence>
<comment type="subcellular location">
    <subcellularLocation>
        <location evidence="1">Membrane</location>
        <topology evidence="1">Multi-pass membrane protein</topology>
    </subcellularLocation>
</comment>
<evidence type="ECO:0000256" key="2">
    <source>
        <dbReference type="ARBA" id="ARBA00005852"/>
    </source>
</evidence>
<dbReference type="Gene3D" id="1.10.510.10">
    <property type="entry name" value="Transferase(Phosphotransferase) domain 1"/>
    <property type="match status" value="1"/>
</dbReference>
<feature type="domain" description="Protein kinase" evidence="8">
    <location>
        <begin position="434"/>
        <end position="727"/>
    </location>
</feature>
<feature type="compositionally biased region" description="Pro residues" evidence="6">
    <location>
        <begin position="346"/>
        <end position="364"/>
    </location>
</feature>
<evidence type="ECO:0000256" key="4">
    <source>
        <dbReference type="ARBA" id="ARBA00022989"/>
    </source>
</evidence>
<comment type="caution">
    <text evidence="10">The sequence shown here is derived from an EMBL/GenBank/DDBJ whole genome shotgun (WGS) entry which is preliminary data.</text>
</comment>
<dbReference type="PROSITE" id="PS50011">
    <property type="entry name" value="PROTEIN_KINASE_DOM"/>
    <property type="match status" value="1"/>
</dbReference>
<dbReference type="InterPro" id="IPR008892">
    <property type="entry name" value="COR413"/>
</dbReference>
<evidence type="ECO:0000256" key="5">
    <source>
        <dbReference type="ARBA" id="ARBA00023136"/>
    </source>
</evidence>
<keyword evidence="5 7" id="KW-0472">Membrane</keyword>
<keyword evidence="4 7" id="KW-1133">Transmembrane helix</keyword>
<feature type="transmembrane region" description="Helical" evidence="7">
    <location>
        <begin position="373"/>
        <end position="399"/>
    </location>
</feature>
<proteinExistence type="inferred from homology"/>
<dbReference type="CDD" id="cd00118">
    <property type="entry name" value="LysM"/>
    <property type="match status" value="1"/>
</dbReference>
<name>A0ABR2NQF3_9ROSI</name>
<evidence type="ECO:0008006" key="12">
    <source>
        <dbReference type="Google" id="ProtNLM"/>
    </source>
</evidence>
<dbReference type="Pfam" id="PF00069">
    <property type="entry name" value="Pkinase"/>
    <property type="match status" value="1"/>
</dbReference>
<dbReference type="Pfam" id="PF23473">
    <property type="entry name" value="LysM3_LYK4_5"/>
    <property type="match status" value="1"/>
</dbReference>
<evidence type="ECO:0000256" key="6">
    <source>
        <dbReference type="SAM" id="MobiDB-lite"/>
    </source>
</evidence>
<evidence type="ECO:0000313" key="11">
    <source>
        <dbReference type="Proteomes" id="UP001396334"/>
    </source>
</evidence>
<keyword evidence="3 7" id="KW-0812">Transmembrane</keyword>
<feature type="domain" description="LysM" evidence="9">
    <location>
        <begin position="225"/>
        <end position="272"/>
    </location>
</feature>